<dbReference type="EMBL" id="CAJNOH010000040">
    <property type="protein sequence ID" value="CAF0796965.1"/>
    <property type="molecule type" value="Genomic_DNA"/>
</dbReference>
<dbReference type="InterPro" id="IPR029144">
    <property type="entry name" value="Thr_synth_N"/>
</dbReference>
<dbReference type="SUPFAM" id="SSF53686">
    <property type="entry name" value="Tryptophan synthase beta subunit-like PLP-dependent enzymes"/>
    <property type="match status" value="1"/>
</dbReference>
<accession>A0A813PKF0</accession>
<dbReference type="InterPro" id="IPR027417">
    <property type="entry name" value="P-loop_NTPase"/>
</dbReference>
<comment type="cofactor">
    <cofactor evidence="1 4">
        <name>pyridoxal 5'-phosphate</name>
        <dbReference type="ChEBI" id="CHEBI:597326"/>
    </cofactor>
</comment>
<dbReference type="Pfam" id="PF14821">
    <property type="entry name" value="Thr_synth_N"/>
    <property type="match status" value="1"/>
</dbReference>
<feature type="domain" description="Threonine synthase N-terminal" evidence="6">
    <location>
        <begin position="232"/>
        <end position="311"/>
    </location>
</feature>
<dbReference type="Pfam" id="PF01202">
    <property type="entry name" value="SKI"/>
    <property type="match status" value="1"/>
</dbReference>
<dbReference type="Gene3D" id="3.40.50.300">
    <property type="entry name" value="P-loop containing nucleotide triphosphate hydrolases"/>
    <property type="match status" value="1"/>
</dbReference>
<comment type="similarity">
    <text evidence="2">Belongs to the threonine synthase family.</text>
</comment>
<evidence type="ECO:0000313" key="7">
    <source>
        <dbReference type="EMBL" id="CAF0754735.1"/>
    </source>
</evidence>
<dbReference type="NCBIfam" id="TIGR00260">
    <property type="entry name" value="thrC"/>
    <property type="match status" value="1"/>
</dbReference>
<dbReference type="InterPro" id="IPR031322">
    <property type="entry name" value="Shikimate/glucono_kinase"/>
</dbReference>
<proteinExistence type="inferred from homology"/>
<dbReference type="PRINTS" id="PR01100">
    <property type="entry name" value="SHIKIMTKNASE"/>
</dbReference>
<feature type="domain" description="Tryptophan synthase beta chain-like PALP" evidence="5">
    <location>
        <begin position="329"/>
        <end position="560"/>
    </location>
</feature>
<dbReference type="InterPro" id="IPR000623">
    <property type="entry name" value="Shikimate_kinase/TSH1"/>
</dbReference>
<keyword evidence="9" id="KW-1185">Reference proteome</keyword>
<dbReference type="Proteomes" id="UP000663870">
    <property type="component" value="Unassembled WGS sequence"/>
</dbReference>
<dbReference type="Pfam" id="PF00291">
    <property type="entry name" value="PALP"/>
    <property type="match status" value="1"/>
</dbReference>
<protein>
    <recommendedName>
        <fullName evidence="10">Threonine synthase</fullName>
    </recommendedName>
</protein>
<dbReference type="Proteomes" id="UP000663854">
    <property type="component" value="Unassembled WGS sequence"/>
</dbReference>
<dbReference type="InterPro" id="IPR036052">
    <property type="entry name" value="TrpB-like_PALP_sf"/>
</dbReference>
<comment type="caution">
    <text evidence="7">The sequence shown here is derived from an EMBL/GenBank/DDBJ whole genome shotgun (WGS) entry which is preliminary data.</text>
</comment>
<evidence type="ECO:0000313" key="8">
    <source>
        <dbReference type="EMBL" id="CAF0796965.1"/>
    </source>
</evidence>
<dbReference type="InterPro" id="IPR004450">
    <property type="entry name" value="Thr_synthase-like"/>
</dbReference>
<evidence type="ECO:0000256" key="4">
    <source>
        <dbReference type="PIRSR" id="PIRSR604450-51"/>
    </source>
</evidence>
<evidence type="ECO:0000256" key="3">
    <source>
        <dbReference type="ARBA" id="ARBA00022898"/>
    </source>
</evidence>
<dbReference type="PANTHER" id="PTHR43515:SF1">
    <property type="entry name" value="THREONINE SYNTHASE-LIKE 1"/>
    <property type="match status" value="1"/>
</dbReference>
<dbReference type="AlphaFoldDB" id="A0A813PKF0"/>
<evidence type="ECO:0000259" key="6">
    <source>
        <dbReference type="Pfam" id="PF14821"/>
    </source>
</evidence>
<reference evidence="7" key="1">
    <citation type="submission" date="2021-02" db="EMBL/GenBank/DDBJ databases">
        <authorList>
            <person name="Nowell W R."/>
        </authorList>
    </citation>
    <scope>NUCLEOTIDE SEQUENCE</scope>
</reference>
<keyword evidence="3 4" id="KW-0663">Pyridoxal phosphate</keyword>
<evidence type="ECO:0000256" key="2">
    <source>
        <dbReference type="ARBA" id="ARBA00005517"/>
    </source>
</evidence>
<dbReference type="Gene3D" id="3.40.50.1100">
    <property type="match status" value="2"/>
</dbReference>
<dbReference type="HAMAP" id="MF_00109">
    <property type="entry name" value="Shikimate_kinase"/>
    <property type="match status" value="1"/>
</dbReference>
<sequence>MQCRLYYYQYPIRLLPVAIRQLSSSNGEKPKYHNSTGDQKAKWYRNGLHRPLLSGTSTFEKRNIFLMGPPGSGKTSVGRELARLMNKPLIDIDDNWLEPRWKTSVASKLTELGDEQFLEAEGRELLAIDHQNHIISLTGSNPLHTQSMEHLSQFGIFVYLDVSRETILNRCEMMKVDRIVGQRTKTLNDILAWREHIYEKSYDIRIIIGKDETQNDIAKKIFNQLEQQSKFYESTRSEYQKKNQQFLDIIQQGLAPDGGLFVTRSFSRLSLNELQRLIGLSYPEIALRIMERFPLGTLHPSHLRSLLWQAYSTFNKQILPVRHLQKNQYLMETFHGPTASFKDLSLQLLPHLLQAATELTSKDDNKSNRLGLLVATSGDTGCAALDAFARLPGTPIIVLYPNTGVSIIQKLQMQTTSGDVCILGVDADFDFCQTMVKNLFHDKKFLFDINQILPDLHLLSANSINWGRFLPQIVFTISSYLQLIEQGVINLGELVDICIPTGNFGNILGAFYARQLGLPIRHLITASNENNVITDFIRTGSYDLRNRSFQKTISPSIDILISSNLERLIYLLSNGNYSMIQQLFTKLSNDRYFNINSNLLKQIQSKIQGDWTNENECIETIRKIYYETQQLIDPHTAVAVHVAEKFLKQDNIPILISSTAHYGKFPQTILKAISNNEQSLLSNDISTLLKDLQSLKSISSMHHELIKLSNKPIIHRNVVEAKKSAIIKEIKIFLEQFSKKHLS</sequence>
<dbReference type="InterPro" id="IPR037158">
    <property type="entry name" value="Thr_synth_N_sf"/>
</dbReference>
<evidence type="ECO:0008006" key="10">
    <source>
        <dbReference type="Google" id="ProtNLM"/>
    </source>
</evidence>
<dbReference type="Gene3D" id="3.90.1380.10">
    <property type="entry name" value="Threonine synthase, N-terminal domain"/>
    <property type="match status" value="1"/>
</dbReference>
<evidence type="ECO:0000313" key="9">
    <source>
        <dbReference type="Proteomes" id="UP000663870"/>
    </source>
</evidence>
<gene>
    <name evidence="7" type="ORF">JXQ802_LOCUS1878</name>
    <name evidence="8" type="ORF">PYM288_LOCUS4417</name>
</gene>
<dbReference type="InterPro" id="IPR001926">
    <property type="entry name" value="TrpB-like_PALP"/>
</dbReference>
<dbReference type="PANTHER" id="PTHR43515">
    <property type="entry name" value="THREONINE SYNTHASE-LIKE 1"/>
    <property type="match status" value="1"/>
</dbReference>
<dbReference type="Pfam" id="PF24857">
    <property type="entry name" value="THR4_C"/>
    <property type="match status" value="1"/>
</dbReference>
<organism evidence="7 9">
    <name type="scientific">Rotaria sordida</name>
    <dbReference type="NCBI Taxonomy" id="392033"/>
    <lineage>
        <taxon>Eukaryota</taxon>
        <taxon>Metazoa</taxon>
        <taxon>Spiralia</taxon>
        <taxon>Gnathifera</taxon>
        <taxon>Rotifera</taxon>
        <taxon>Eurotatoria</taxon>
        <taxon>Bdelloidea</taxon>
        <taxon>Philodinida</taxon>
        <taxon>Philodinidae</taxon>
        <taxon>Rotaria</taxon>
    </lineage>
</organism>
<evidence type="ECO:0000256" key="1">
    <source>
        <dbReference type="ARBA" id="ARBA00001933"/>
    </source>
</evidence>
<feature type="modified residue" description="N6-(pyridoxal phosphate)lysine" evidence="4">
    <location>
        <position position="342"/>
    </location>
</feature>
<dbReference type="SUPFAM" id="SSF52540">
    <property type="entry name" value="P-loop containing nucleoside triphosphate hydrolases"/>
    <property type="match status" value="1"/>
</dbReference>
<dbReference type="EMBL" id="CAJNOL010000022">
    <property type="protein sequence ID" value="CAF0754735.1"/>
    <property type="molecule type" value="Genomic_DNA"/>
</dbReference>
<evidence type="ECO:0000259" key="5">
    <source>
        <dbReference type="Pfam" id="PF00291"/>
    </source>
</evidence>
<dbReference type="GO" id="GO:0005737">
    <property type="term" value="C:cytoplasm"/>
    <property type="evidence" value="ECO:0007669"/>
    <property type="project" value="TreeGrafter"/>
</dbReference>
<name>A0A813PKF0_9BILA</name>